<evidence type="ECO:0000256" key="2">
    <source>
        <dbReference type="ARBA" id="ARBA00004115"/>
    </source>
</evidence>
<comment type="pathway">
    <text evidence="3 10">Protein modification; protein glycosylation.</text>
</comment>
<comment type="function">
    <text evidence="1 10">Subunit of the oligosaccharyl transferase (OST) complex that catalyzes the initial transfer of a defined glycan (Glc(3)Man(9)GlcNAc(2) in eukaryotes) from the lipid carrier dolichol-pyrophosphate to an asparagine residue within an Asn-X-Ser/Thr consensus motif in nascent polypeptide chains, the first step in protein N-glycosylation. N-glycosylation occurs cotranslationally and the complex associates with the Sec61 complex at the channel-forming translocon complex that mediates protein translocation across the endoplasmic reticulum (ER). All subunits are required for a maximal enzyme activity.</text>
</comment>
<evidence type="ECO:0000256" key="10">
    <source>
        <dbReference type="RuleBase" id="RU361143"/>
    </source>
</evidence>
<evidence type="ECO:0000256" key="8">
    <source>
        <dbReference type="ARBA" id="ARBA00022989"/>
    </source>
</evidence>
<dbReference type="EMBL" id="CDQK01000002">
    <property type="protein sequence ID" value="CEP21988.1"/>
    <property type="molecule type" value="Genomic_DNA"/>
</dbReference>
<evidence type="ECO:0000256" key="5">
    <source>
        <dbReference type="ARBA" id="ARBA00022692"/>
    </source>
</evidence>
<dbReference type="PANTHER" id="PTHR21049:SF0">
    <property type="entry name" value="DOLICHYL-DIPHOSPHOOLIGOSACCHARIDE--PROTEIN GLYCOSYLTRANSFERASE SUBUNIT 1"/>
    <property type="match status" value="1"/>
</dbReference>
<gene>
    <name evidence="11" type="ORF">BN1211_2217</name>
</gene>
<feature type="chain" id="PRO_5005118914" description="Dolichyl-diphosphooligosaccharide--protein glycosyltransferase subunit 1" evidence="10">
    <location>
        <begin position="17"/>
        <end position="459"/>
    </location>
</feature>
<evidence type="ECO:0000256" key="3">
    <source>
        <dbReference type="ARBA" id="ARBA00004922"/>
    </source>
</evidence>
<feature type="signal peptide" evidence="10">
    <location>
        <begin position="1"/>
        <end position="16"/>
    </location>
</feature>
<comment type="similarity">
    <text evidence="4 10">Belongs to the OST1 family.</text>
</comment>
<evidence type="ECO:0000256" key="7">
    <source>
        <dbReference type="ARBA" id="ARBA00022824"/>
    </source>
</evidence>
<dbReference type="InterPro" id="IPR007676">
    <property type="entry name" value="Ribophorin_I"/>
</dbReference>
<accession>A0A0H5C2C9</accession>
<keyword evidence="6 10" id="KW-0732">Signal</keyword>
<evidence type="ECO:0000313" key="11">
    <source>
        <dbReference type="EMBL" id="CEP21988.1"/>
    </source>
</evidence>
<organism evidence="11 12">
    <name type="scientific">Cyberlindnera jadinii (strain ATCC 18201 / CBS 1600 / BCRC 20928 / JCM 3617 / NBRC 0987 / NRRL Y-1542)</name>
    <name type="common">Torula yeast</name>
    <name type="synonym">Candida utilis</name>
    <dbReference type="NCBI Taxonomy" id="983966"/>
    <lineage>
        <taxon>Eukaryota</taxon>
        <taxon>Fungi</taxon>
        <taxon>Dikarya</taxon>
        <taxon>Ascomycota</taxon>
        <taxon>Saccharomycotina</taxon>
        <taxon>Saccharomycetes</taxon>
        <taxon>Phaffomycetales</taxon>
        <taxon>Phaffomycetaceae</taxon>
        <taxon>Cyberlindnera</taxon>
    </lineage>
</organism>
<proteinExistence type="inferred from homology"/>
<sequence length="459" mass="51311">MRLLTLLLCIVSTVVCFVPPQTWENVVVSRAVDLSKAYVLEEYALQVRNIDSKPNGVYYFAVPNFMYEKISTVSVIQGKDAFKPLEYEFVEQSSDSANGPVVNYIKIQTPPVAPKSTLLVTVVLTVTNVLEPLPAKIGITEQQSLLFSSFKKSLSAYHTKKSLLKLKGITEAKELNEADGIKGEATSKALVYEMEDISPFESSPLSLLYRHLKPLMKVNKLKRGIWVSHWGDSLQFVEEYQTTNEAAGLESGFSRADYMMNKEIVTSSHAALALELEMEDGAFDVYYTDLVGNVSTSLALSDKIFIRPRFPIYGGWHYNFTVGWTNKLGNYLKKVGDDEYTVKVPLLNGIPGTSLDDVEVSVYLPEGSQVVGVESDIPPESEEVGYELSYFDLGNGHTRVTLHYSNLIDSVKQLSILVKYKYGFREFMTKPLNVAKYVFIALLAYLALSKVDITLKAKK</sequence>
<evidence type="ECO:0000313" key="12">
    <source>
        <dbReference type="Proteomes" id="UP000038830"/>
    </source>
</evidence>
<keyword evidence="9" id="KW-0472">Membrane</keyword>
<comment type="subunit">
    <text evidence="10">Component of the oligosaccharyltransferase (OST) complex.</text>
</comment>
<dbReference type="GO" id="GO:0018279">
    <property type="term" value="P:protein N-linked glycosylation via asparagine"/>
    <property type="evidence" value="ECO:0007669"/>
    <property type="project" value="TreeGrafter"/>
</dbReference>
<name>A0A0H5C2C9_CYBJN</name>
<dbReference type="UniPathway" id="UPA00378"/>
<keyword evidence="8" id="KW-1133">Transmembrane helix</keyword>
<dbReference type="AlphaFoldDB" id="A0A0H5C2C9"/>
<dbReference type="Proteomes" id="UP000038830">
    <property type="component" value="Unassembled WGS sequence"/>
</dbReference>
<evidence type="ECO:0000256" key="4">
    <source>
        <dbReference type="ARBA" id="ARBA00008905"/>
    </source>
</evidence>
<dbReference type="Pfam" id="PF04597">
    <property type="entry name" value="Ribophorin_I"/>
    <property type="match status" value="1"/>
</dbReference>
<dbReference type="PANTHER" id="PTHR21049">
    <property type="entry name" value="RIBOPHORIN I"/>
    <property type="match status" value="1"/>
</dbReference>
<keyword evidence="5" id="KW-0812">Transmembrane</keyword>
<keyword evidence="7 10" id="KW-0256">Endoplasmic reticulum</keyword>
<reference evidence="12" key="1">
    <citation type="journal article" date="2015" name="J. Biotechnol.">
        <title>The structure of the Cyberlindnera jadinii genome and its relation to Candida utilis analyzed by the occurrence of single nucleotide polymorphisms.</title>
        <authorList>
            <person name="Rupp O."/>
            <person name="Brinkrolf K."/>
            <person name="Buerth C."/>
            <person name="Kunigo M."/>
            <person name="Schneider J."/>
            <person name="Jaenicke S."/>
            <person name="Goesmann A."/>
            <person name="Puehler A."/>
            <person name="Jaeger K.-E."/>
            <person name="Ernst J.F."/>
        </authorList>
    </citation>
    <scope>NUCLEOTIDE SEQUENCE [LARGE SCALE GENOMIC DNA]</scope>
    <source>
        <strain evidence="12">ATCC 18201 / CBS 1600 / BCRC 20928 / JCM 3617 / NBRC 0987 / NRRL Y-1542</strain>
    </source>
</reference>
<evidence type="ECO:0000256" key="1">
    <source>
        <dbReference type="ARBA" id="ARBA00002791"/>
    </source>
</evidence>
<dbReference type="GO" id="GO:0008250">
    <property type="term" value="C:oligosaccharyltransferase complex"/>
    <property type="evidence" value="ECO:0007669"/>
    <property type="project" value="UniProtKB-UniRule"/>
</dbReference>
<evidence type="ECO:0000256" key="9">
    <source>
        <dbReference type="ARBA" id="ARBA00023136"/>
    </source>
</evidence>
<comment type="subcellular location">
    <subcellularLocation>
        <location evidence="2 10">Endoplasmic reticulum membrane</location>
        <topology evidence="2 10">Single-pass type I membrane protein</topology>
    </subcellularLocation>
</comment>
<evidence type="ECO:0000256" key="6">
    <source>
        <dbReference type="ARBA" id="ARBA00022729"/>
    </source>
</evidence>
<protein>
    <recommendedName>
        <fullName evidence="10">Dolichyl-diphosphooligosaccharide--protein glycosyltransferase subunit 1</fullName>
    </recommendedName>
</protein>